<gene>
    <name evidence="1" type="ORF">LARSCL_LOCUS14312</name>
</gene>
<evidence type="ECO:0000313" key="2">
    <source>
        <dbReference type="Proteomes" id="UP001497382"/>
    </source>
</evidence>
<dbReference type="AlphaFoldDB" id="A0AAV2ARJ4"/>
<dbReference type="EMBL" id="CAXIEN010000205">
    <property type="protein sequence ID" value="CAL1286552.1"/>
    <property type="molecule type" value="Genomic_DNA"/>
</dbReference>
<organism evidence="1 2">
    <name type="scientific">Larinioides sclopetarius</name>
    <dbReference type="NCBI Taxonomy" id="280406"/>
    <lineage>
        <taxon>Eukaryota</taxon>
        <taxon>Metazoa</taxon>
        <taxon>Ecdysozoa</taxon>
        <taxon>Arthropoda</taxon>
        <taxon>Chelicerata</taxon>
        <taxon>Arachnida</taxon>
        <taxon>Araneae</taxon>
        <taxon>Araneomorphae</taxon>
        <taxon>Entelegynae</taxon>
        <taxon>Araneoidea</taxon>
        <taxon>Araneidae</taxon>
        <taxon>Larinioides</taxon>
    </lineage>
</organism>
<keyword evidence="2" id="KW-1185">Reference proteome</keyword>
<evidence type="ECO:0000313" key="1">
    <source>
        <dbReference type="EMBL" id="CAL1286552.1"/>
    </source>
</evidence>
<sequence>MMCKYSWLPFQLSEEERTNAPLTYCNISSFRTLVCGVLSLPSLLIWDISMGERQLLTSKVTRLSIVVHKGAGCFKIGFTLKVTL</sequence>
<dbReference type="Proteomes" id="UP001497382">
    <property type="component" value="Unassembled WGS sequence"/>
</dbReference>
<name>A0AAV2ARJ4_9ARAC</name>
<protein>
    <submittedName>
        <fullName evidence="1">Uncharacterized protein</fullName>
    </submittedName>
</protein>
<proteinExistence type="predicted"/>
<reference evidence="1 2" key="1">
    <citation type="submission" date="2024-04" db="EMBL/GenBank/DDBJ databases">
        <authorList>
            <person name="Rising A."/>
            <person name="Reimegard J."/>
            <person name="Sonavane S."/>
            <person name="Akerstrom W."/>
            <person name="Nylinder S."/>
            <person name="Hedman E."/>
            <person name="Kallberg Y."/>
        </authorList>
    </citation>
    <scope>NUCLEOTIDE SEQUENCE [LARGE SCALE GENOMIC DNA]</scope>
</reference>
<accession>A0AAV2ARJ4</accession>
<comment type="caution">
    <text evidence="1">The sequence shown here is derived from an EMBL/GenBank/DDBJ whole genome shotgun (WGS) entry which is preliminary data.</text>
</comment>